<comment type="caution">
    <text evidence="3">The sequence shown here is derived from an EMBL/GenBank/DDBJ whole genome shotgun (WGS) entry which is preliminary data.</text>
</comment>
<sequence>MKKSIFILAAVALLAMVSCNNKAKENQNQESAATVALSVDDILAEGDSLVGKTVTVEGVCTHICKHGGKKLFMMGTDDTKMLRAEACELGSFPAEVVNSLVSVTGTLEEDRIDEATIQRMEEQDKNQSGEKHGDGEAGCESEKKAAGQADINTFEGRIQNFRERLAKAKEAGKDYFVMSYHINTTSYEIKN</sequence>
<organism evidence="3 4">
    <name type="scientific">Barnesiella intestinihominis YIT 11860</name>
    <dbReference type="NCBI Taxonomy" id="742726"/>
    <lineage>
        <taxon>Bacteria</taxon>
        <taxon>Pseudomonadati</taxon>
        <taxon>Bacteroidota</taxon>
        <taxon>Bacteroidia</taxon>
        <taxon>Bacteroidales</taxon>
        <taxon>Barnesiellaceae</taxon>
        <taxon>Barnesiella</taxon>
    </lineage>
</organism>
<evidence type="ECO:0000256" key="1">
    <source>
        <dbReference type="SAM" id="MobiDB-lite"/>
    </source>
</evidence>
<dbReference type="eggNOG" id="ENOG5030EXX">
    <property type="taxonomic scope" value="Bacteria"/>
</dbReference>
<name>K0X4Q1_9BACT</name>
<dbReference type="HOGENOM" id="CLU_100192_0_0_10"/>
<accession>K0X4Q1</accession>
<dbReference type="OrthoDB" id="1118652at2"/>
<feature type="region of interest" description="Disordered" evidence="1">
    <location>
        <begin position="121"/>
        <end position="146"/>
    </location>
</feature>
<proteinExistence type="predicted"/>
<evidence type="ECO:0000313" key="3">
    <source>
        <dbReference type="EMBL" id="EJZ65401.1"/>
    </source>
</evidence>
<dbReference type="STRING" id="742726.HMPREF9448_00782"/>
<protein>
    <recommendedName>
        <fullName evidence="5">Lipoprotein</fullName>
    </recommendedName>
</protein>
<evidence type="ECO:0000313" key="4">
    <source>
        <dbReference type="Proteomes" id="UP000006044"/>
    </source>
</evidence>
<evidence type="ECO:0008006" key="5">
    <source>
        <dbReference type="Google" id="ProtNLM"/>
    </source>
</evidence>
<dbReference type="Proteomes" id="UP000006044">
    <property type="component" value="Unassembled WGS sequence"/>
</dbReference>
<dbReference type="RefSeq" id="WP_008861276.1">
    <property type="nucleotide sequence ID" value="NZ_JH815203.1"/>
</dbReference>
<dbReference type="GeneID" id="77848101"/>
<feature type="compositionally biased region" description="Basic and acidic residues" evidence="1">
    <location>
        <begin position="121"/>
        <end position="145"/>
    </location>
</feature>
<keyword evidence="2" id="KW-0732">Signal</keyword>
<keyword evidence="4" id="KW-1185">Reference proteome</keyword>
<evidence type="ECO:0000256" key="2">
    <source>
        <dbReference type="SAM" id="SignalP"/>
    </source>
</evidence>
<feature type="signal peptide" evidence="2">
    <location>
        <begin position="1"/>
        <end position="23"/>
    </location>
</feature>
<dbReference type="EMBL" id="ADLE01000006">
    <property type="protein sequence ID" value="EJZ65401.1"/>
    <property type="molecule type" value="Genomic_DNA"/>
</dbReference>
<dbReference type="PATRIC" id="fig|742726.3.peg.834"/>
<reference evidence="3 4" key="1">
    <citation type="submission" date="2012-08" db="EMBL/GenBank/DDBJ databases">
        <title>The Genome Sequence of Barnesiella intestinihominis YIT 11860.</title>
        <authorList>
            <consortium name="The Broad Institute Genome Sequencing Platform"/>
            <person name="Earl A."/>
            <person name="Ward D."/>
            <person name="Feldgarden M."/>
            <person name="Gevers D."/>
            <person name="Morotomi M."/>
            <person name="Walker B."/>
            <person name="Young S.K."/>
            <person name="Zeng Q."/>
            <person name="Gargeya S."/>
            <person name="Fitzgerald M."/>
            <person name="Haas B."/>
            <person name="Abouelleil A."/>
            <person name="Alvarado L."/>
            <person name="Arachchi H.M."/>
            <person name="Berlin A.M."/>
            <person name="Chapman S.B."/>
            <person name="Goldberg J."/>
            <person name="Griggs A."/>
            <person name="Gujja S."/>
            <person name="Hansen M."/>
            <person name="Howarth C."/>
            <person name="Imamovic A."/>
            <person name="Larimer J."/>
            <person name="McCowen C."/>
            <person name="Montmayeur A."/>
            <person name="Murphy C."/>
            <person name="Neiman D."/>
            <person name="Pearson M."/>
            <person name="Priest M."/>
            <person name="Roberts A."/>
            <person name="Saif S."/>
            <person name="Shea T."/>
            <person name="Sisk P."/>
            <person name="Sykes S."/>
            <person name="Wortman J."/>
            <person name="Nusbaum C."/>
            <person name="Birren B."/>
        </authorList>
    </citation>
    <scope>NUCLEOTIDE SEQUENCE [LARGE SCALE GENOMIC DNA]</scope>
    <source>
        <strain evidence="3 4">YIT 11860</strain>
    </source>
</reference>
<feature type="chain" id="PRO_5003840740" description="Lipoprotein" evidence="2">
    <location>
        <begin position="24"/>
        <end position="191"/>
    </location>
</feature>
<dbReference type="AlphaFoldDB" id="K0X4Q1"/>
<gene>
    <name evidence="3" type="ORF">HMPREF9448_00782</name>
</gene>
<dbReference type="PROSITE" id="PS51257">
    <property type="entry name" value="PROKAR_LIPOPROTEIN"/>
    <property type="match status" value="1"/>
</dbReference>